<name>A0ABW6PI14_9NOCA</name>
<evidence type="ECO:0000313" key="7">
    <source>
        <dbReference type="Proteomes" id="UP001601444"/>
    </source>
</evidence>
<feature type="compositionally biased region" description="Polar residues" evidence="4">
    <location>
        <begin position="17"/>
        <end position="26"/>
    </location>
</feature>
<keyword evidence="3" id="KW-0233">DNA recombination</keyword>
<reference evidence="6 7" key="1">
    <citation type="submission" date="2024-10" db="EMBL/GenBank/DDBJ databases">
        <title>The Natural Products Discovery Center: Release of the First 8490 Sequenced Strains for Exploring Actinobacteria Biosynthetic Diversity.</title>
        <authorList>
            <person name="Kalkreuter E."/>
            <person name="Kautsar S.A."/>
            <person name="Yang D."/>
            <person name="Bader C.D."/>
            <person name="Teijaro C.N."/>
            <person name="Fluegel L."/>
            <person name="Davis C.M."/>
            <person name="Simpson J.R."/>
            <person name="Lauterbach L."/>
            <person name="Steele A.D."/>
            <person name="Gui C."/>
            <person name="Meng S."/>
            <person name="Li G."/>
            <person name="Viehrig K."/>
            <person name="Ye F."/>
            <person name="Su P."/>
            <person name="Kiefer A.F."/>
            <person name="Nichols A."/>
            <person name="Cepeda A.J."/>
            <person name="Yan W."/>
            <person name="Fan B."/>
            <person name="Jiang Y."/>
            <person name="Adhikari A."/>
            <person name="Zheng C.-J."/>
            <person name="Schuster L."/>
            <person name="Cowan T.M."/>
            <person name="Smanski M.J."/>
            <person name="Chevrette M.G."/>
            <person name="De Carvalho L.P.S."/>
            <person name="Shen B."/>
        </authorList>
    </citation>
    <scope>NUCLEOTIDE SEQUENCE [LARGE SCALE GENOMIC DNA]</scope>
    <source>
        <strain evidence="6 7">NPDC004045</strain>
    </source>
</reference>
<evidence type="ECO:0000256" key="1">
    <source>
        <dbReference type="ARBA" id="ARBA00008857"/>
    </source>
</evidence>
<sequence>MPRAPLPIGAYGKITSRQQKNGSWRASTRYRDQDGITRPVHRFGSTRGRAEGALRTALLARSGGQSESLITRETRLAELAELWLAEKALQQGVTQQTLDLYRREIDVSTDKRADPNAVKIKSALGGLRVREATTSRLDAHLKKIVAAGHREKARRQRVILSEMMRLAVRHDAIDRNPVREVADLPRERRTPRAADLDTLAELRAHLLAWVQGRDGEGDTYHGPRRNPRVLDVAEVELGTGPRPGEVLALRWRDVDLEAVPPTITFAGTIVRLKGVGLIRQPRTKSDAGFRTVMVPGFAAEALRRVRAHPVPSELDLVFPNRDGGIWDPHNFGRLWRQARGEQFAWVTAKTFRKTVASLIAEEYGLAAAARQLGHANETVTRRHYVDQPSTAPDFTAALDRLHR</sequence>
<dbReference type="Gene3D" id="1.10.443.10">
    <property type="entry name" value="Intergrase catalytic core"/>
    <property type="match status" value="1"/>
</dbReference>
<evidence type="ECO:0000256" key="3">
    <source>
        <dbReference type="ARBA" id="ARBA00023172"/>
    </source>
</evidence>
<gene>
    <name evidence="6" type="ORF">ACFYTF_04030</name>
</gene>
<dbReference type="InterPro" id="IPR013762">
    <property type="entry name" value="Integrase-like_cat_sf"/>
</dbReference>
<dbReference type="PANTHER" id="PTHR30349">
    <property type="entry name" value="PHAGE INTEGRASE-RELATED"/>
    <property type="match status" value="1"/>
</dbReference>
<dbReference type="RefSeq" id="WP_387699015.1">
    <property type="nucleotide sequence ID" value="NZ_JBIAMX010000002.1"/>
</dbReference>
<dbReference type="Proteomes" id="UP001601444">
    <property type="component" value="Unassembled WGS sequence"/>
</dbReference>
<feature type="domain" description="Tyr recombinase" evidence="5">
    <location>
        <begin position="189"/>
        <end position="399"/>
    </location>
</feature>
<dbReference type="Pfam" id="PF00589">
    <property type="entry name" value="Phage_integrase"/>
    <property type="match status" value="1"/>
</dbReference>
<feature type="region of interest" description="Disordered" evidence="4">
    <location>
        <begin position="17"/>
        <end position="37"/>
    </location>
</feature>
<evidence type="ECO:0000256" key="4">
    <source>
        <dbReference type="SAM" id="MobiDB-lite"/>
    </source>
</evidence>
<proteinExistence type="inferred from homology"/>
<evidence type="ECO:0000259" key="5">
    <source>
        <dbReference type="PROSITE" id="PS51898"/>
    </source>
</evidence>
<dbReference type="InterPro" id="IPR050090">
    <property type="entry name" value="Tyrosine_recombinase_XerCD"/>
</dbReference>
<comment type="similarity">
    <text evidence="1">Belongs to the 'phage' integrase family.</text>
</comment>
<accession>A0ABW6PI14</accession>
<dbReference type="Gene3D" id="1.10.150.130">
    <property type="match status" value="1"/>
</dbReference>
<protein>
    <submittedName>
        <fullName evidence="6">Tyrosine-type recombinase/integrase</fullName>
    </submittedName>
</protein>
<dbReference type="InterPro" id="IPR002104">
    <property type="entry name" value="Integrase_catalytic"/>
</dbReference>
<evidence type="ECO:0000256" key="2">
    <source>
        <dbReference type="ARBA" id="ARBA00023125"/>
    </source>
</evidence>
<dbReference type="PANTHER" id="PTHR30349:SF64">
    <property type="entry name" value="PROPHAGE INTEGRASE INTD-RELATED"/>
    <property type="match status" value="1"/>
</dbReference>
<keyword evidence="2" id="KW-0238">DNA-binding</keyword>
<dbReference type="InterPro" id="IPR011010">
    <property type="entry name" value="DNA_brk_join_enz"/>
</dbReference>
<evidence type="ECO:0000313" key="6">
    <source>
        <dbReference type="EMBL" id="MFF0541985.1"/>
    </source>
</evidence>
<keyword evidence="7" id="KW-1185">Reference proteome</keyword>
<comment type="caution">
    <text evidence="6">The sequence shown here is derived from an EMBL/GenBank/DDBJ whole genome shotgun (WGS) entry which is preliminary data.</text>
</comment>
<dbReference type="Pfam" id="PF22022">
    <property type="entry name" value="Phage_int_M"/>
    <property type="match status" value="1"/>
</dbReference>
<dbReference type="EMBL" id="JBIAMX010000002">
    <property type="protein sequence ID" value="MFF0541985.1"/>
    <property type="molecule type" value="Genomic_DNA"/>
</dbReference>
<dbReference type="SUPFAM" id="SSF56349">
    <property type="entry name" value="DNA breaking-rejoining enzymes"/>
    <property type="match status" value="1"/>
</dbReference>
<organism evidence="6 7">
    <name type="scientific">Nocardia thailandica</name>
    <dbReference type="NCBI Taxonomy" id="257275"/>
    <lineage>
        <taxon>Bacteria</taxon>
        <taxon>Bacillati</taxon>
        <taxon>Actinomycetota</taxon>
        <taxon>Actinomycetes</taxon>
        <taxon>Mycobacteriales</taxon>
        <taxon>Nocardiaceae</taxon>
        <taxon>Nocardia</taxon>
    </lineage>
</organism>
<dbReference type="InterPro" id="IPR053876">
    <property type="entry name" value="Phage_int_M"/>
</dbReference>
<dbReference type="PROSITE" id="PS51898">
    <property type="entry name" value="TYR_RECOMBINASE"/>
    <property type="match status" value="1"/>
</dbReference>
<dbReference type="InterPro" id="IPR010998">
    <property type="entry name" value="Integrase_recombinase_N"/>
</dbReference>